<dbReference type="Pfam" id="PF06985">
    <property type="entry name" value="HET"/>
    <property type="match status" value="1"/>
</dbReference>
<dbReference type="InterPro" id="IPR010730">
    <property type="entry name" value="HET"/>
</dbReference>
<dbReference type="OrthoDB" id="3683321at2759"/>
<protein>
    <recommendedName>
        <fullName evidence="1">Heterokaryon incompatibility domain-containing protein</fullName>
    </recommendedName>
</protein>
<dbReference type="Proteomes" id="UP000801428">
    <property type="component" value="Unassembled WGS sequence"/>
</dbReference>
<sequence length="410" mass="46676">MQDVYSFATFNIAATAAKDGNVGLFYQRHPRETEPFNVDVAWILDDTIDKSGRKFRNLKCSADQVVFNAIDESPLNLRAWVIQERFLSRRIIHYSRKEVIWECHKSFVSELDPDELGSSHFIASIGQRARELKLLIHTLPSDSSCYNGTTDNEAASFLTDTYRDSLVSSWRAFRFLYSSCALTYWGDRFVAFKGISQRLEALFRDELVAGLWRSRFIEELCWNVYTQANLRKDSSWVAPSWSWVSVSGQVSPNRPRQGLVDAARVVDATVRARESGELIEATLALQCRLIAVTIKPVDESVLFDYDKTSLSQQVGDDCLIWLDDHDLLCEDQIQASLVVLRHSAVRDPYTVVEKIMVGLVLVRSAQDSGIFQRVGTFGTTLGERTPNYELFSHQLSTRYQEAEEKIINIA</sequence>
<feature type="domain" description="Heterokaryon incompatibility" evidence="1">
    <location>
        <begin position="1"/>
        <end position="84"/>
    </location>
</feature>
<evidence type="ECO:0000313" key="2">
    <source>
        <dbReference type="EMBL" id="KAF3006917.1"/>
    </source>
</evidence>
<evidence type="ECO:0000259" key="1">
    <source>
        <dbReference type="Pfam" id="PF06985"/>
    </source>
</evidence>
<evidence type="ECO:0000313" key="3">
    <source>
        <dbReference type="Proteomes" id="UP000801428"/>
    </source>
</evidence>
<gene>
    <name evidence="2" type="ORF">E8E13_011222</name>
</gene>
<comment type="caution">
    <text evidence="2">The sequence shown here is derived from an EMBL/GenBank/DDBJ whole genome shotgun (WGS) entry which is preliminary data.</text>
</comment>
<accession>A0A9P4TL67</accession>
<organism evidence="2 3">
    <name type="scientific">Curvularia kusanoi</name>
    <name type="common">Cochliobolus kusanoi</name>
    <dbReference type="NCBI Taxonomy" id="90978"/>
    <lineage>
        <taxon>Eukaryota</taxon>
        <taxon>Fungi</taxon>
        <taxon>Dikarya</taxon>
        <taxon>Ascomycota</taxon>
        <taxon>Pezizomycotina</taxon>
        <taxon>Dothideomycetes</taxon>
        <taxon>Pleosporomycetidae</taxon>
        <taxon>Pleosporales</taxon>
        <taxon>Pleosporineae</taxon>
        <taxon>Pleosporaceae</taxon>
        <taxon>Curvularia</taxon>
    </lineage>
</organism>
<dbReference type="PANTHER" id="PTHR33112:SF10">
    <property type="entry name" value="TOL"/>
    <property type="match status" value="1"/>
</dbReference>
<proteinExistence type="predicted"/>
<reference evidence="2" key="1">
    <citation type="submission" date="2019-04" db="EMBL/GenBank/DDBJ databases">
        <title>Sequencing of skin fungus with MAO and IRED activity.</title>
        <authorList>
            <person name="Marsaioli A.J."/>
            <person name="Bonatto J.M.C."/>
            <person name="Reis Junior O."/>
        </authorList>
    </citation>
    <scope>NUCLEOTIDE SEQUENCE</scope>
    <source>
        <strain evidence="2">30M1</strain>
    </source>
</reference>
<name>A0A9P4TL67_CURKU</name>
<dbReference type="EMBL" id="SWKU01000005">
    <property type="protein sequence ID" value="KAF3006917.1"/>
    <property type="molecule type" value="Genomic_DNA"/>
</dbReference>
<keyword evidence="3" id="KW-1185">Reference proteome</keyword>
<dbReference type="PANTHER" id="PTHR33112">
    <property type="entry name" value="DOMAIN PROTEIN, PUTATIVE-RELATED"/>
    <property type="match status" value="1"/>
</dbReference>
<dbReference type="AlphaFoldDB" id="A0A9P4TL67"/>